<organism evidence="2 3">
    <name type="scientific">Anisodus tanguticus</name>
    <dbReference type="NCBI Taxonomy" id="243964"/>
    <lineage>
        <taxon>Eukaryota</taxon>
        <taxon>Viridiplantae</taxon>
        <taxon>Streptophyta</taxon>
        <taxon>Embryophyta</taxon>
        <taxon>Tracheophyta</taxon>
        <taxon>Spermatophyta</taxon>
        <taxon>Magnoliopsida</taxon>
        <taxon>eudicotyledons</taxon>
        <taxon>Gunneridae</taxon>
        <taxon>Pentapetalae</taxon>
        <taxon>asterids</taxon>
        <taxon>lamiids</taxon>
        <taxon>Solanales</taxon>
        <taxon>Solanaceae</taxon>
        <taxon>Solanoideae</taxon>
        <taxon>Hyoscyameae</taxon>
        <taxon>Anisodus</taxon>
    </lineage>
</organism>
<keyword evidence="1" id="KW-0812">Transmembrane</keyword>
<evidence type="ECO:0000313" key="2">
    <source>
        <dbReference type="EMBL" id="KAK4348136.1"/>
    </source>
</evidence>
<name>A0AAE1RA95_9SOLA</name>
<gene>
    <name evidence="2" type="ORF">RND71_034475</name>
</gene>
<dbReference type="Proteomes" id="UP001291623">
    <property type="component" value="Unassembled WGS sequence"/>
</dbReference>
<keyword evidence="1" id="KW-1133">Transmembrane helix</keyword>
<dbReference type="EMBL" id="JAVYJV010000018">
    <property type="protein sequence ID" value="KAK4348136.1"/>
    <property type="molecule type" value="Genomic_DNA"/>
</dbReference>
<accession>A0AAE1RA95</accession>
<reference evidence="2" key="1">
    <citation type="submission" date="2023-12" db="EMBL/GenBank/DDBJ databases">
        <title>Genome assembly of Anisodus tanguticus.</title>
        <authorList>
            <person name="Wang Y.-J."/>
        </authorList>
    </citation>
    <scope>NUCLEOTIDE SEQUENCE</scope>
    <source>
        <strain evidence="2">KB-2021</strain>
        <tissue evidence="2">Leaf</tissue>
    </source>
</reference>
<evidence type="ECO:0000313" key="3">
    <source>
        <dbReference type="Proteomes" id="UP001291623"/>
    </source>
</evidence>
<evidence type="ECO:0000256" key="1">
    <source>
        <dbReference type="SAM" id="Phobius"/>
    </source>
</evidence>
<keyword evidence="1" id="KW-0472">Membrane</keyword>
<feature type="transmembrane region" description="Helical" evidence="1">
    <location>
        <begin position="20"/>
        <end position="38"/>
    </location>
</feature>
<keyword evidence="3" id="KW-1185">Reference proteome</keyword>
<proteinExistence type="predicted"/>
<dbReference type="AlphaFoldDB" id="A0AAE1RA95"/>
<protein>
    <submittedName>
        <fullName evidence="2">Uncharacterized protein</fullName>
    </submittedName>
</protein>
<comment type="caution">
    <text evidence="2">The sequence shown here is derived from an EMBL/GenBank/DDBJ whole genome shotgun (WGS) entry which is preliminary data.</text>
</comment>
<sequence>MTGGMWYCNYWLVSLQSSYFYLTSIFLYTNSAFLWSIIRNQAEVGFSLSIYNICKLAPSQVSVGFGLVDFPKNDSYSIHHVFMYPVSALLFSKTSRTILSDCPLPPGFALGFANQPGMFQPRCLDDDVVVVVL</sequence>